<evidence type="ECO:0000256" key="5">
    <source>
        <dbReference type="SAM" id="Coils"/>
    </source>
</evidence>
<evidence type="ECO:0000259" key="9">
    <source>
        <dbReference type="PROSITE" id="PS50122"/>
    </source>
</evidence>
<dbReference type="NCBIfam" id="TIGR00229">
    <property type="entry name" value="sensory_box"/>
    <property type="match status" value="1"/>
</dbReference>
<reference evidence="11 12" key="1">
    <citation type="submission" date="2023-10" db="EMBL/GenBank/DDBJ databases">
        <title>Two novel species belonging to the OM43/NOR5 clade.</title>
        <authorList>
            <person name="Park M."/>
        </authorList>
    </citation>
    <scope>NUCLEOTIDE SEQUENCE [LARGE SCALE GENOMIC DNA]</scope>
    <source>
        <strain evidence="11 12">IMCC43200</strain>
    </source>
</reference>
<evidence type="ECO:0000256" key="4">
    <source>
        <dbReference type="PROSITE-ProRule" id="PRU00050"/>
    </source>
</evidence>
<gene>
    <name evidence="11" type="ORF">R0135_00870</name>
</gene>
<dbReference type="InterPro" id="IPR000673">
    <property type="entry name" value="Sig_transdc_resp-reg_Me-estase"/>
</dbReference>
<dbReference type="SUPFAM" id="SSF53335">
    <property type="entry name" value="S-adenosyl-L-methionine-dependent methyltransferases"/>
    <property type="match status" value="1"/>
</dbReference>
<dbReference type="InterPro" id="IPR005467">
    <property type="entry name" value="His_kinase_dom"/>
</dbReference>
<evidence type="ECO:0000259" key="8">
    <source>
        <dbReference type="PROSITE" id="PS50113"/>
    </source>
</evidence>
<keyword evidence="4" id="KW-0378">Hydrolase</keyword>
<evidence type="ECO:0000256" key="3">
    <source>
        <dbReference type="ARBA" id="ARBA00022553"/>
    </source>
</evidence>
<dbReference type="InterPro" id="IPR003594">
    <property type="entry name" value="HATPase_dom"/>
</dbReference>
<dbReference type="PROSITE" id="PS50122">
    <property type="entry name" value="CHEB"/>
    <property type="match status" value="1"/>
</dbReference>
<feature type="active site" evidence="4">
    <location>
        <position position="18"/>
    </location>
</feature>
<dbReference type="Gene3D" id="3.40.50.180">
    <property type="entry name" value="Methylesterase CheB, C-terminal domain"/>
    <property type="match status" value="1"/>
</dbReference>
<feature type="domain" description="PAC" evidence="8">
    <location>
        <begin position="899"/>
        <end position="952"/>
    </location>
</feature>
<dbReference type="PROSITE" id="PS50112">
    <property type="entry name" value="PAS"/>
    <property type="match status" value="1"/>
</dbReference>
<dbReference type="InterPro" id="IPR035965">
    <property type="entry name" value="PAS-like_dom_sf"/>
</dbReference>
<proteinExistence type="predicted"/>
<evidence type="ECO:0000313" key="11">
    <source>
        <dbReference type="EMBL" id="WOJ93734.1"/>
    </source>
</evidence>
<evidence type="ECO:0000256" key="1">
    <source>
        <dbReference type="ARBA" id="ARBA00000085"/>
    </source>
</evidence>
<dbReference type="PROSITE" id="PS50113">
    <property type="entry name" value="PAC"/>
    <property type="match status" value="1"/>
</dbReference>
<dbReference type="Gene3D" id="3.30.450.20">
    <property type="entry name" value="PAS domain"/>
    <property type="match status" value="2"/>
</dbReference>
<dbReference type="Pfam" id="PF03705">
    <property type="entry name" value="CheR_N"/>
    <property type="match status" value="1"/>
</dbReference>
<dbReference type="EMBL" id="CP136864">
    <property type="protein sequence ID" value="WOJ93734.1"/>
    <property type="molecule type" value="Genomic_DNA"/>
</dbReference>
<dbReference type="SMART" id="SM00091">
    <property type="entry name" value="PAS"/>
    <property type="match status" value="2"/>
</dbReference>
<evidence type="ECO:0000256" key="2">
    <source>
        <dbReference type="ARBA" id="ARBA00012438"/>
    </source>
</evidence>
<feature type="domain" description="Histidine kinase" evidence="6">
    <location>
        <begin position="970"/>
        <end position="1189"/>
    </location>
</feature>
<organism evidence="11 12">
    <name type="scientific">Congregibacter variabilis</name>
    <dbReference type="NCBI Taxonomy" id="3081200"/>
    <lineage>
        <taxon>Bacteria</taxon>
        <taxon>Pseudomonadati</taxon>
        <taxon>Pseudomonadota</taxon>
        <taxon>Gammaproteobacteria</taxon>
        <taxon>Cellvibrionales</taxon>
        <taxon>Halieaceae</taxon>
        <taxon>Congregibacter</taxon>
    </lineage>
</organism>
<name>A0ABZ0I4J9_9GAMM</name>
<feature type="active site" evidence="4">
    <location>
        <position position="45"/>
    </location>
</feature>
<feature type="domain" description="PAS" evidence="7">
    <location>
        <begin position="827"/>
        <end position="896"/>
    </location>
</feature>
<sequence>MTNNNNSAPTHVVAIGASAGGLAALKLMLPTMPVGLGIAYVLVQHTDPAYPSLLDQILQRVTTLKVKTASNREAITSDYLYIIPAGMDVNLRNGMVQLQPSEHLQGSRHSVDQLFLSVANQYGENAIAIVLSGTGSDGLQGVRAIKAAQGMAIAQEPASAEYPDMPQTIIRERLTDVITAPEKIGQEVAYLLEWSKRSEPVPDNDSDAFQALIRTLVRKTGFAFDQYKETTLRRRMERRRIVTKQPDLGAYLKLVKTSNSEAELLLQDTLISVTDFFRDAKTFETIRGILRSIIARKKNDESIRIWIPGCATGEEAFSVAILLAEELDDAAQKREVQIFATDIDEHAIKVARKSVYLRPTLQHVPAALRDKYFVATDGSYKVSPSIRDMVVFAKHDLLHNPPFSRLDLVSCRNVLIYFKRPTQERLISTFHYALNPGAYLVLGPSESVGKLAELFDTIDESGKVFVRRDLEGFPPVLMRREPRTPKTQEKETFVSDAGRQEERIRDLVFDKYAPPGVLIDQRFNVLHLHGDLSRFIKLPDGNVSINLLDMVILPLRVELRLTLQKAQREQDTVRSKPVIFVDKAGKSELVLIATPTTSAVGHSSQTLVLFEARAVPEYRAETAVDDNAAFRVRELEQELSATRDHLQTNIEQLEASNEELQSVNEEYQSTTEELQSAHEELQTTNEEAQSVNEELSTANEELRVQSKALETAKRDIENILNSALAGIVVLDSEMQVIRYSAASCEFFDLIPDSIGRPLIAIGGAVDLTPLLQELHRAINTGKTVSRELELGEKSYLIRLTPINTAAGDRGLIITIFDASESLADARDAKRLAAVLKHSNDAITVQTADGQFLAWNTGAETLYGYSEAEALGMQVCDIEPDREQAASQMIRSNVFAGKTTAVSEMLRRRKDGKLVSVSVAITPLLDTQGHPYALATIERDLTLLKLAERQARQAEIALEARIITAGEMAAGLAHELNQPITSIVHFCDAALSIARDFDPARQEDLLQTLKDATAQSQRAGKIIHNLRRFLGHRESIRESIDMNSIVREAVEFIRMDGEQHDVTVHLNLADELPPVWGDPIQISQVLVNLTKNSIEALQTVDSRPRCIEISSQLDTDKAHSVRVTVEDTGPGIDKASGEHLFEPFQTNKAEGLGMGLWICRSIIQSHGGKIWVDSPTGTGARFHFLLPISSEDDHR</sequence>
<evidence type="ECO:0000259" key="6">
    <source>
        <dbReference type="PROSITE" id="PS50109"/>
    </source>
</evidence>
<dbReference type="Gene3D" id="1.10.287.130">
    <property type="match status" value="1"/>
</dbReference>
<dbReference type="InterPro" id="IPR029063">
    <property type="entry name" value="SAM-dependent_MTases_sf"/>
</dbReference>
<dbReference type="Pfam" id="PF13596">
    <property type="entry name" value="PAS_10"/>
    <property type="match status" value="1"/>
</dbReference>
<keyword evidence="11" id="KW-0808">Transferase</keyword>
<feature type="active site" evidence="4">
    <location>
        <position position="137"/>
    </location>
</feature>
<dbReference type="PANTHER" id="PTHR24422">
    <property type="entry name" value="CHEMOTAXIS PROTEIN METHYLTRANSFERASE"/>
    <property type="match status" value="1"/>
</dbReference>
<dbReference type="InterPro" id="IPR004358">
    <property type="entry name" value="Sig_transdc_His_kin-like_C"/>
</dbReference>
<dbReference type="SMART" id="SM00388">
    <property type="entry name" value="HisKA"/>
    <property type="match status" value="1"/>
</dbReference>
<dbReference type="GO" id="GO:0032259">
    <property type="term" value="P:methylation"/>
    <property type="evidence" value="ECO:0007669"/>
    <property type="project" value="UniProtKB-KW"/>
</dbReference>
<accession>A0ABZ0I4J9</accession>
<dbReference type="Pfam" id="PF02518">
    <property type="entry name" value="HATPase_c"/>
    <property type="match status" value="1"/>
</dbReference>
<dbReference type="SUPFAM" id="SSF55874">
    <property type="entry name" value="ATPase domain of HSP90 chaperone/DNA topoisomerase II/histidine kinase"/>
    <property type="match status" value="1"/>
</dbReference>
<dbReference type="CDD" id="cd00130">
    <property type="entry name" value="PAS"/>
    <property type="match status" value="2"/>
</dbReference>
<dbReference type="CDD" id="cd16434">
    <property type="entry name" value="CheB-CheR_fusion"/>
    <property type="match status" value="1"/>
</dbReference>
<dbReference type="Gene3D" id="3.30.565.10">
    <property type="entry name" value="Histidine kinase-like ATPase, C-terminal domain"/>
    <property type="match status" value="1"/>
</dbReference>
<dbReference type="InterPro" id="IPR022641">
    <property type="entry name" value="CheR_N"/>
</dbReference>
<dbReference type="CDD" id="cd00082">
    <property type="entry name" value="HisKA"/>
    <property type="match status" value="1"/>
</dbReference>
<evidence type="ECO:0000313" key="12">
    <source>
        <dbReference type="Proteomes" id="UP001626537"/>
    </source>
</evidence>
<dbReference type="Proteomes" id="UP001626537">
    <property type="component" value="Chromosome"/>
</dbReference>
<dbReference type="SUPFAM" id="SSF57997">
    <property type="entry name" value="Tropomyosin"/>
    <property type="match status" value="1"/>
</dbReference>
<dbReference type="PROSITE" id="PS50109">
    <property type="entry name" value="HIS_KIN"/>
    <property type="match status" value="1"/>
</dbReference>
<dbReference type="SUPFAM" id="SSF47757">
    <property type="entry name" value="Chemotaxis receptor methyltransferase CheR, N-terminal domain"/>
    <property type="match status" value="1"/>
</dbReference>
<protein>
    <recommendedName>
        <fullName evidence="2">histidine kinase</fullName>
        <ecNumber evidence="2">2.7.13.3</ecNumber>
    </recommendedName>
</protein>
<dbReference type="InterPro" id="IPR000700">
    <property type="entry name" value="PAS-assoc_C"/>
</dbReference>
<dbReference type="RefSeq" id="WP_407348379.1">
    <property type="nucleotide sequence ID" value="NZ_CP136864.1"/>
</dbReference>
<dbReference type="InterPro" id="IPR050903">
    <property type="entry name" value="Bact_Chemotaxis_MeTrfase"/>
</dbReference>
<dbReference type="InterPro" id="IPR013656">
    <property type="entry name" value="PAS_4"/>
</dbReference>
<dbReference type="Pfam" id="PF08448">
    <property type="entry name" value="PAS_4"/>
    <property type="match status" value="1"/>
</dbReference>
<dbReference type="InterPro" id="IPR036890">
    <property type="entry name" value="HATPase_C_sf"/>
</dbReference>
<keyword evidence="12" id="KW-1185">Reference proteome</keyword>
<dbReference type="PANTHER" id="PTHR24422:SF10">
    <property type="entry name" value="CHEMOTAXIS PROTEIN METHYLTRANSFERASE 2"/>
    <property type="match status" value="1"/>
</dbReference>
<dbReference type="Pfam" id="PF01339">
    <property type="entry name" value="CheB_methylest"/>
    <property type="match status" value="1"/>
</dbReference>
<dbReference type="Pfam" id="PF00512">
    <property type="entry name" value="HisKA"/>
    <property type="match status" value="1"/>
</dbReference>
<keyword evidence="4" id="KW-0145">Chemotaxis</keyword>
<keyword evidence="5" id="KW-0175">Coiled coil</keyword>
<dbReference type="InterPro" id="IPR000014">
    <property type="entry name" value="PAS"/>
</dbReference>
<evidence type="ECO:0000259" key="7">
    <source>
        <dbReference type="PROSITE" id="PS50112"/>
    </source>
</evidence>
<keyword evidence="11" id="KW-0489">Methyltransferase</keyword>
<dbReference type="CDD" id="cd02440">
    <property type="entry name" value="AdoMet_MTases"/>
    <property type="match status" value="1"/>
</dbReference>
<feature type="domain" description="CheR-type methyltransferase" evidence="10">
    <location>
        <begin position="209"/>
        <end position="471"/>
    </location>
</feature>
<dbReference type="InterPro" id="IPR022642">
    <property type="entry name" value="CheR_C"/>
</dbReference>
<dbReference type="SMART" id="SM00138">
    <property type="entry name" value="MeTrc"/>
    <property type="match status" value="1"/>
</dbReference>
<dbReference type="PRINTS" id="PR00344">
    <property type="entry name" value="BCTRLSENSOR"/>
</dbReference>
<dbReference type="InterPro" id="IPR036097">
    <property type="entry name" value="HisK_dim/P_sf"/>
</dbReference>
<dbReference type="SUPFAM" id="SSF55785">
    <property type="entry name" value="PYP-like sensor domain (PAS domain)"/>
    <property type="match status" value="2"/>
</dbReference>
<dbReference type="Gene3D" id="3.40.50.150">
    <property type="entry name" value="Vaccinia Virus protein VP39"/>
    <property type="match status" value="1"/>
</dbReference>
<feature type="coiled-coil region" evidence="5">
    <location>
        <begin position="632"/>
        <end position="719"/>
    </location>
</feature>
<dbReference type="EC" id="2.7.13.3" evidence="2"/>
<dbReference type="SMART" id="SM00387">
    <property type="entry name" value="HATPase_c"/>
    <property type="match status" value="1"/>
</dbReference>
<dbReference type="Pfam" id="PF01739">
    <property type="entry name" value="CheR"/>
    <property type="match status" value="1"/>
</dbReference>
<keyword evidence="3" id="KW-0597">Phosphoprotein</keyword>
<dbReference type="InterPro" id="IPR003661">
    <property type="entry name" value="HisK_dim/P_dom"/>
</dbReference>
<feature type="domain" description="CheB-type methylesterase" evidence="9">
    <location>
        <begin position="9"/>
        <end position="195"/>
    </location>
</feature>
<dbReference type="SUPFAM" id="SSF52738">
    <property type="entry name" value="Methylesterase CheB, C-terminal domain"/>
    <property type="match status" value="1"/>
</dbReference>
<dbReference type="InterPro" id="IPR035909">
    <property type="entry name" value="CheB_C"/>
</dbReference>
<dbReference type="GO" id="GO:0008168">
    <property type="term" value="F:methyltransferase activity"/>
    <property type="evidence" value="ECO:0007669"/>
    <property type="project" value="UniProtKB-KW"/>
</dbReference>
<evidence type="ECO:0000259" key="10">
    <source>
        <dbReference type="PROSITE" id="PS50123"/>
    </source>
</evidence>
<dbReference type="PROSITE" id="PS50123">
    <property type="entry name" value="CHER"/>
    <property type="match status" value="1"/>
</dbReference>
<comment type="catalytic activity">
    <reaction evidence="1">
        <text>ATP + protein L-histidine = ADP + protein N-phospho-L-histidine.</text>
        <dbReference type="EC" id="2.7.13.3"/>
    </reaction>
</comment>
<dbReference type="SUPFAM" id="SSF47384">
    <property type="entry name" value="Homodimeric domain of signal transducing histidine kinase"/>
    <property type="match status" value="1"/>
</dbReference>
<dbReference type="InterPro" id="IPR000780">
    <property type="entry name" value="CheR_MeTrfase"/>
</dbReference>